<evidence type="ECO:0000313" key="3">
    <source>
        <dbReference type="EMBL" id="SPQ97251.1"/>
    </source>
</evidence>
<reference evidence="2 4" key="1">
    <citation type="submission" date="2015-02" db="EMBL/GenBank/DDBJ databases">
        <authorList>
            <person name="Chooi Y.-H."/>
        </authorList>
    </citation>
    <scope>NUCLEOTIDE SEQUENCE [LARGE SCALE GENOMIC DNA]</scope>
    <source>
        <strain evidence="2">E3</strain>
    </source>
</reference>
<keyword evidence="3" id="KW-0496">Mitochondrion</keyword>
<evidence type="ECO:0000313" key="4">
    <source>
        <dbReference type="Proteomes" id="UP000039324"/>
    </source>
</evidence>
<accession>A0A0G4IVI2</accession>
<organism evidence="2 4">
    <name type="scientific">Plasmodiophora brassicae</name>
    <name type="common">Clubroot disease agent</name>
    <dbReference type="NCBI Taxonomy" id="37360"/>
    <lineage>
        <taxon>Eukaryota</taxon>
        <taxon>Sar</taxon>
        <taxon>Rhizaria</taxon>
        <taxon>Endomyxa</taxon>
        <taxon>Phytomyxea</taxon>
        <taxon>Plasmodiophorida</taxon>
        <taxon>Plasmodiophoridae</taxon>
        <taxon>Plasmodiophora</taxon>
    </lineage>
</organism>
<evidence type="ECO:0000313" key="2">
    <source>
        <dbReference type="EMBL" id="CEO99242.1"/>
    </source>
</evidence>
<sequence length="408" mass="45884">MRRAASWRTVSGSSTAAAGAARRPHSSGVPRRRCPLEKADVARLRDLFSMASTQPPSCFAGEDVDPDDVALPLQGCFLNVDIGKAASNRLSAFRNPNALAAILAGGRLRRSTIDGRYRAVFLVGTYSPTQDCLTGLNTIELLPSEIDVGFHNAFAKEQCEQLVTSYTNRMVMSNHIHLCSKFPVHELSLTDRFARPVLLLHDRATKSYQYGDDPMTYLAVRLTAIPQDPSSPGTRRITQDDFLTGTLLTDVCAVMSSVITVPRLPIQRTLERATNEAGRDVQLKSSKALQQHFRDSLKSWVTGHPLHIVPMHDDEDAWSHLEPLECDAEQYCRFTEEADEHRHERKADDKYVYSTQSQAYHVLGSGCRGMLDLIRDGYPRYRESRPFFKRLCHVCRRRLSKRGEQISH</sequence>
<keyword evidence="4" id="KW-1185">Reference proteome</keyword>
<dbReference type="Proteomes" id="UP000039324">
    <property type="component" value="Unassembled WGS sequence"/>
</dbReference>
<dbReference type="EMBL" id="CDSF01000090">
    <property type="protein sequence ID" value="CEO99242.1"/>
    <property type="molecule type" value="Genomic_DNA"/>
</dbReference>
<dbReference type="EMBL" id="OVEO01000007">
    <property type="protein sequence ID" value="SPQ97251.1"/>
    <property type="molecule type" value="Genomic_DNA"/>
</dbReference>
<feature type="compositionally biased region" description="Basic residues" evidence="1">
    <location>
        <begin position="22"/>
        <end position="33"/>
    </location>
</feature>
<dbReference type="AlphaFoldDB" id="A0A0G4IVI2"/>
<feature type="region of interest" description="Disordered" evidence="1">
    <location>
        <begin position="1"/>
        <end position="34"/>
    </location>
</feature>
<feature type="compositionally biased region" description="Low complexity" evidence="1">
    <location>
        <begin position="11"/>
        <end position="21"/>
    </location>
</feature>
<evidence type="ECO:0000256" key="1">
    <source>
        <dbReference type="SAM" id="MobiDB-lite"/>
    </source>
</evidence>
<proteinExistence type="predicted"/>
<reference evidence="3 5" key="2">
    <citation type="submission" date="2018-03" db="EMBL/GenBank/DDBJ databases">
        <authorList>
            <person name="Fogelqvist J."/>
        </authorList>
    </citation>
    <scope>NUCLEOTIDE SEQUENCE [LARGE SCALE GENOMIC DNA]</scope>
</reference>
<geneLocation type="mitochondrion" evidence="3"/>
<evidence type="ECO:0000313" key="5">
    <source>
        <dbReference type="Proteomes" id="UP000290189"/>
    </source>
</evidence>
<gene>
    <name evidence="2" type="ORF">PBRA_001148</name>
    <name evidence="3" type="ORF">PLBR_LOCUS4466</name>
</gene>
<protein>
    <submittedName>
        <fullName evidence="2">Uncharacterized protein</fullName>
    </submittedName>
</protein>
<name>A0A0G4IVI2_PLABS</name>
<dbReference type="Proteomes" id="UP000290189">
    <property type="component" value="Unassembled WGS sequence"/>
</dbReference>